<dbReference type="PANTHER" id="PTHR43289">
    <property type="entry name" value="MITOGEN-ACTIVATED PROTEIN KINASE KINASE KINASE 20-RELATED"/>
    <property type="match status" value="1"/>
</dbReference>
<keyword evidence="9" id="KW-1185">Reference proteome</keyword>
<dbReference type="Gene3D" id="1.10.510.10">
    <property type="entry name" value="Transferase(Phosphotransferase) domain 1"/>
    <property type="match status" value="1"/>
</dbReference>
<dbReference type="InterPro" id="IPR000719">
    <property type="entry name" value="Prot_kinase_dom"/>
</dbReference>
<dbReference type="PROSITE" id="PS50011">
    <property type="entry name" value="PROTEIN_KINASE_DOM"/>
    <property type="match status" value="1"/>
</dbReference>
<dbReference type="CDD" id="cd14014">
    <property type="entry name" value="STKc_PknB_like"/>
    <property type="match status" value="1"/>
</dbReference>
<evidence type="ECO:0000256" key="4">
    <source>
        <dbReference type="ARBA" id="ARBA00022840"/>
    </source>
</evidence>
<keyword evidence="1 8" id="KW-0808">Transferase</keyword>
<dbReference type="InterPro" id="IPR011009">
    <property type="entry name" value="Kinase-like_dom_sf"/>
</dbReference>
<dbReference type="OrthoDB" id="6111975at2"/>
<evidence type="ECO:0000256" key="1">
    <source>
        <dbReference type="ARBA" id="ARBA00022679"/>
    </source>
</evidence>
<dbReference type="InterPro" id="IPR008984">
    <property type="entry name" value="SMAD_FHA_dom_sf"/>
</dbReference>
<sequence>MQELIFCILPNNILFCRRYQGLENFEIISDQAVTSTSQSSLHRRAELVHESSDGKIIRKNVLRTTTLVGSHEQSNLQLLAPYVEPSHCILTLDGRGFRIWDLRSKSGTYVNGERISSSRLNNGDEIRIGKFRFTLDTNLTDTTREGFFIDEYRVVGILGTGGMGWLYVVEDGRTLQRHALKVLTRRAASSQIDQGELQARFVFEGRAGNRLKNPHIVEVLDYQHRPDVEYLLLELFESINLQELVQRDGPLPVDVVCSIFRQVALGLGHIHEISLIHRDIKPANILVGHDGHAKICDFGLVFLGDDPEELKLAESMGNDCLGTADYISPEQSFDSYKIDHRADLYSLGYSMYFALTGKLPFPEGNTREKINLHRSQDPVSIQSISPHVPAEVCQLVERCMQKNPADRYQSDLELAADLKAFETEAVSISFDFEKLLKKRTHHASFRLADPKKKHYLQRIPANVASSLQAMSSQESLNDDHTTLSPPSASGIATHVPGDTSSATEPH</sequence>
<evidence type="ECO:0000256" key="3">
    <source>
        <dbReference type="ARBA" id="ARBA00022777"/>
    </source>
</evidence>
<dbReference type="EMBL" id="SJPG01000001">
    <property type="protein sequence ID" value="TWT61157.1"/>
    <property type="molecule type" value="Genomic_DNA"/>
</dbReference>
<dbReference type="CDD" id="cd00060">
    <property type="entry name" value="FHA"/>
    <property type="match status" value="1"/>
</dbReference>
<dbReference type="SMART" id="SM00220">
    <property type="entry name" value="S_TKc"/>
    <property type="match status" value="1"/>
</dbReference>
<comment type="caution">
    <text evidence="8">The sequence shown here is derived from an EMBL/GenBank/DDBJ whole genome shotgun (WGS) entry which is preliminary data.</text>
</comment>
<dbReference type="AlphaFoldDB" id="A0A5C5XDH0"/>
<dbReference type="SUPFAM" id="SSF56112">
    <property type="entry name" value="Protein kinase-like (PK-like)"/>
    <property type="match status" value="1"/>
</dbReference>
<organism evidence="8 9">
    <name type="scientific">Rubinisphaera italica</name>
    <dbReference type="NCBI Taxonomy" id="2527969"/>
    <lineage>
        <taxon>Bacteria</taxon>
        <taxon>Pseudomonadati</taxon>
        <taxon>Planctomycetota</taxon>
        <taxon>Planctomycetia</taxon>
        <taxon>Planctomycetales</taxon>
        <taxon>Planctomycetaceae</taxon>
        <taxon>Rubinisphaera</taxon>
    </lineage>
</organism>
<feature type="domain" description="FHA" evidence="6">
    <location>
        <begin position="66"/>
        <end position="115"/>
    </location>
</feature>
<evidence type="ECO:0000259" key="7">
    <source>
        <dbReference type="PROSITE" id="PS50011"/>
    </source>
</evidence>
<dbReference type="PROSITE" id="PS50006">
    <property type="entry name" value="FHA_DOMAIN"/>
    <property type="match status" value="1"/>
</dbReference>
<name>A0A5C5XDH0_9PLAN</name>
<feature type="compositionally biased region" description="Polar residues" evidence="5">
    <location>
        <begin position="466"/>
        <end position="475"/>
    </location>
</feature>
<dbReference type="Pfam" id="PF00069">
    <property type="entry name" value="Pkinase"/>
    <property type="match status" value="1"/>
</dbReference>
<keyword evidence="4" id="KW-0067">ATP-binding</keyword>
<evidence type="ECO:0000313" key="9">
    <source>
        <dbReference type="Proteomes" id="UP000316095"/>
    </source>
</evidence>
<dbReference type="Gene3D" id="3.30.200.20">
    <property type="entry name" value="Phosphorylase Kinase, domain 1"/>
    <property type="match status" value="1"/>
</dbReference>
<accession>A0A5C5XDH0</accession>
<dbReference type="PROSITE" id="PS00108">
    <property type="entry name" value="PROTEIN_KINASE_ST"/>
    <property type="match status" value="1"/>
</dbReference>
<feature type="domain" description="Protein kinase" evidence="7">
    <location>
        <begin position="152"/>
        <end position="421"/>
    </location>
</feature>
<dbReference type="InterPro" id="IPR000253">
    <property type="entry name" value="FHA_dom"/>
</dbReference>
<dbReference type="Gene3D" id="2.60.200.20">
    <property type="match status" value="1"/>
</dbReference>
<dbReference type="GO" id="GO:0004674">
    <property type="term" value="F:protein serine/threonine kinase activity"/>
    <property type="evidence" value="ECO:0007669"/>
    <property type="project" value="UniProtKB-EC"/>
</dbReference>
<dbReference type="SUPFAM" id="SSF49879">
    <property type="entry name" value="SMAD/FHA domain"/>
    <property type="match status" value="1"/>
</dbReference>
<reference evidence="8 9" key="1">
    <citation type="submission" date="2019-02" db="EMBL/GenBank/DDBJ databases">
        <title>Deep-cultivation of Planctomycetes and their phenomic and genomic characterization uncovers novel biology.</title>
        <authorList>
            <person name="Wiegand S."/>
            <person name="Jogler M."/>
            <person name="Boedeker C."/>
            <person name="Pinto D."/>
            <person name="Vollmers J."/>
            <person name="Rivas-Marin E."/>
            <person name="Kohn T."/>
            <person name="Peeters S.H."/>
            <person name="Heuer A."/>
            <person name="Rast P."/>
            <person name="Oberbeckmann S."/>
            <person name="Bunk B."/>
            <person name="Jeske O."/>
            <person name="Meyerdierks A."/>
            <person name="Storesund J.E."/>
            <person name="Kallscheuer N."/>
            <person name="Luecker S."/>
            <person name="Lage O.M."/>
            <person name="Pohl T."/>
            <person name="Merkel B.J."/>
            <person name="Hornburger P."/>
            <person name="Mueller R.-W."/>
            <person name="Bruemmer F."/>
            <person name="Labrenz M."/>
            <person name="Spormann A.M."/>
            <person name="Op Den Camp H."/>
            <person name="Overmann J."/>
            <person name="Amann R."/>
            <person name="Jetten M.S.M."/>
            <person name="Mascher T."/>
            <person name="Medema M.H."/>
            <person name="Devos D.P."/>
            <person name="Kaster A.-K."/>
            <person name="Ovreas L."/>
            <person name="Rohde M."/>
            <person name="Galperin M.Y."/>
            <person name="Jogler C."/>
        </authorList>
    </citation>
    <scope>NUCLEOTIDE SEQUENCE [LARGE SCALE GENOMIC DNA]</scope>
    <source>
        <strain evidence="8 9">Pan54</strain>
    </source>
</reference>
<evidence type="ECO:0000259" key="6">
    <source>
        <dbReference type="PROSITE" id="PS50006"/>
    </source>
</evidence>
<feature type="region of interest" description="Disordered" evidence="5">
    <location>
        <begin position="466"/>
        <end position="506"/>
    </location>
</feature>
<evidence type="ECO:0000256" key="2">
    <source>
        <dbReference type="ARBA" id="ARBA00022741"/>
    </source>
</evidence>
<dbReference type="GO" id="GO:0005524">
    <property type="term" value="F:ATP binding"/>
    <property type="evidence" value="ECO:0007669"/>
    <property type="project" value="UniProtKB-KW"/>
</dbReference>
<keyword evidence="2" id="KW-0547">Nucleotide-binding</keyword>
<keyword evidence="3 8" id="KW-0418">Kinase</keyword>
<gene>
    <name evidence="8" type="primary">pknL</name>
    <name evidence="8" type="ORF">Pan54_18920</name>
</gene>
<dbReference type="Proteomes" id="UP000316095">
    <property type="component" value="Unassembled WGS sequence"/>
</dbReference>
<dbReference type="PANTHER" id="PTHR43289:SF6">
    <property type="entry name" value="SERINE_THREONINE-PROTEIN KINASE NEKL-3"/>
    <property type="match status" value="1"/>
</dbReference>
<evidence type="ECO:0000313" key="8">
    <source>
        <dbReference type="EMBL" id="TWT61157.1"/>
    </source>
</evidence>
<dbReference type="Pfam" id="PF00498">
    <property type="entry name" value="FHA"/>
    <property type="match status" value="1"/>
</dbReference>
<dbReference type="InterPro" id="IPR008271">
    <property type="entry name" value="Ser/Thr_kinase_AS"/>
</dbReference>
<evidence type="ECO:0000256" key="5">
    <source>
        <dbReference type="SAM" id="MobiDB-lite"/>
    </source>
</evidence>
<proteinExistence type="predicted"/>
<protein>
    <submittedName>
        <fullName evidence="8">Serine/threonine-protein kinase PknL</fullName>
        <ecNumber evidence="8">2.7.11.1</ecNumber>
    </submittedName>
</protein>
<dbReference type="EC" id="2.7.11.1" evidence="8"/>
<dbReference type="SMART" id="SM00240">
    <property type="entry name" value="FHA"/>
    <property type="match status" value="1"/>
</dbReference>